<proteinExistence type="predicted"/>
<evidence type="ECO:0000313" key="3">
    <source>
        <dbReference type="Proteomes" id="UP000253688"/>
    </source>
</evidence>
<gene>
    <name evidence="2" type="ORF">DC346_02365</name>
</gene>
<evidence type="ECO:0000259" key="1">
    <source>
        <dbReference type="Pfam" id="PF18475"/>
    </source>
</evidence>
<dbReference type="Pfam" id="PF18475">
    <property type="entry name" value="PIN7"/>
    <property type="match status" value="1"/>
</dbReference>
<dbReference type="RefSeq" id="WP_112986902.1">
    <property type="nucleotide sequence ID" value="NZ_CP068253.1"/>
</dbReference>
<protein>
    <recommendedName>
        <fullName evidence="1">PIN-like domain-containing protein</fullName>
    </recommendedName>
</protein>
<reference evidence="2 3" key="1">
    <citation type="submission" date="2018-04" db="EMBL/GenBank/DDBJ databases">
        <title>Acinetobacter junii Genome sequencing and assembly.</title>
        <authorList>
            <person name="Su J."/>
            <person name="Rensing C."/>
            <person name="Mazhar H.S."/>
        </authorList>
    </citation>
    <scope>NUCLEOTIDE SEQUENCE [LARGE SCALE GENOMIC DNA]</scope>
    <source>
        <strain evidence="2 3">SC22</strain>
    </source>
</reference>
<dbReference type="EMBL" id="QEWH01000010">
    <property type="protein sequence ID" value="RBA49723.1"/>
    <property type="molecule type" value="Genomic_DNA"/>
</dbReference>
<name>A0A350EBL1_ACIJU</name>
<organism evidence="2 3">
    <name type="scientific">Acinetobacter junii</name>
    <dbReference type="NCBI Taxonomy" id="40215"/>
    <lineage>
        <taxon>Bacteria</taxon>
        <taxon>Pseudomonadati</taxon>
        <taxon>Pseudomonadota</taxon>
        <taxon>Gammaproteobacteria</taxon>
        <taxon>Moraxellales</taxon>
        <taxon>Moraxellaceae</taxon>
        <taxon>Acinetobacter</taxon>
    </lineage>
</organism>
<dbReference type="AlphaFoldDB" id="A0A350EBL1"/>
<dbReference type="Proteomes" id="UP000253688">
    <property type="component" value="Unassembled WGS sequence"/>
</dbReference>
<dbReference type="InterPro" id="IPR041494">
    <property type="entry name" value="PIN7"/>
</dbReference>
<feature type="domain" description="PIN-like" evidence="1">
    <location>
        <begin position="6"/>
        <end position="111"/>
    </location>
</feature>
<comment type="caution">
    <text evidence="2">The sequence shown here is derived from an EMBL/GenBank/DDBJ whole genome shotgun (WGS) entry which is preliminary data.</text>
</comment>
<accession>A0A350EBL1</accession>
<evidence type="ECO:0000313" key="2">
    <source>
        <dbReference type="EMBL" id="RBA49723.1"/>
    </source>
</evidence>
<sequence>MQNILLLDIENQPKKIRELRTLLKQYDQVILVYAHSNLNIALDDLIELSVAIQDKRLLIIKMPKTGANSADFGLTFIAGRLSAQLGKGSLIDVMSNDTAMSYAVELLDQVGIQSTLLKQLDEPVKVVLEQKNVQNETKLLDCKKELNVDIKKVLAQLLKNQPKKTKTLIKSLMSWCDLDINQAEYILNQLQEIKVLVVDQEKCLYNKKQLKKELGSNIESKSNLPSSLLEIETRPHLIRIKQYCDYLSKISNNKPSKIETLSNSIKSVFKYEKDEHVLQMINLLKKHQIIQINVKKIVYLQENINYWSMIK</sequence>